<dbReference type="EMBL" id="FNDE01000037">
    <property type="protein sequence ID" value="SDH61685.1"/>
    <property type="molecule type" value="Genomic_DNA"/>
</dbReference>
<dbReference type="SUPFAM" id="SSF69279">
    <property type="entry name" value="Phage tail proteins"/>
    <property type="match status" value="1"/>
</dbReference>
<evidence type="ECO:0000313" key="2">
    <source>
        <dbReference type="EMBL" id="SDH61685.1"/>
    </source>
</evidence>
<accession>A0A1G8DVP6</accession>
<dbReference type="OrthoDB" id="95423at2"/>
<dbReference type="Proteomes" id="UP000198956">
    <property type="component" value="Unassembled WGS sequence"/>
</dbReference>
<reference evidence="1 4" key="2">
    <citation type="submission" date="2021-08" db="EMBL/GenBank/DDBJ databases">
        <title>Complete genome sequence of the strain Aneurinibacillus thermoaerophilus CCM 8960.</title>
        <authorList>
            <person name="Musilova J."/>
            <person name="Kourilova X."/>
            <person name="Pernicova I."/>
            <person name="Bezdicek M."/>
            <person name="Lengerova M."/>
            <person name="Obruca S."/>
            <person name="Sedlar K."/>
        </authorList>
    </citation>
    <scope>NUCLEOTIDE SEQUENCE [LARGE SCALE GENOMIC DNA]</scope>
    <source>
        <strain evidence="1 4">CCM 8960</strain>
    </source>
</reference>
<gene>
    <name evidence="1" type="ORF">K3F53_07155</name>
    <name evidence="2" type="ORF">SAMN04489735_10372</name>
</gene>
<evidence type="ECO:0008006" key="5">
    <source>
        <dbReference type="Google" id="ProtNLM"/>
    </source>
</evidence>
<dbReference type="AlphaFoldDB" id="A0A1G8DVP6"/>
<proteinExistence type="predicted"/>
<dbReference type="CDD" id="cd20745">
    <property type="entry name" value="FIX_RhsA_AHH_HNH-like"/>
    <property type="match status" value="1"/>
</dbReference>
<dbReference type="GeneID" id="97141147"/>
<dbReference type="RefSeq" id="WP_057899197.1">
    <property type="nucleotide sequence ID" value="NZ_CP080764.1"/>
</dbReference>
<evidence type="ECO:0000313" key="4">
    <source>
        <dbReference type="Proteomes" id="UP000826616"/>
    </source>
</evidence>
<name>A0A1G8DVP6_ANETH</name>
<evidence type="ECO:0000313" key="3">
    <source>
        <dbReference type="Proteomes" id="UP000198956"/>
    </source>
</evidence>
<protein>
    <recommendedName>
        <fullName evidence="5">Phage late control gene D protein (GPD)</fullName>
    </recommendedName>
</protein>
<keyword evidence="4" id="KW-1185">Reference proteome</keyword>
<dbReference type="Proteomes" id="UP000826616">
    <property type="component" value="Chromosome"/>
</dbReference>
<sequence>MGKCIIQYDETDWQFLKRMASHFGAVLLPEAAADMPKFWFGMPEGRPAELSDTHYCVKKNLSEFMETSENYFAGLDEKAFMCHVVETDRYVNIGDRVTFKGKEWMVARSTAEMKNGILRYEYILVQEKGIRQNLIHNEALVGDWRFAGRKDHRCRQRYRPDPSGHRQGTEEKRGILVLVFHLLHRRRAQRHCMPQLGDAVKLYFPGSREEEALAISSVRKGGGSSPKMANPSVKYWGTPHGKEMMMAGKELVFTAKQSEEGNIFLKLHEEAGIEIHSMKPIVFAAEKDVEIQVEKKVSIQAQEGIYLLCGASSIVLDGTSDIQAPRLEMEGSYKAPVVVEDLPQEEELETEPPQQEEESGFWGNLLDGVQLALDVVGLIPGVGEIADVANGIISLARGNYADAALLFAACIPFAGAAATGAKFAKRAMKAAKTAKIEKKMVKAADKAKDFARLAKKAIDPLKGKVLTAARTIRKVGKEIAAAIAKLKKRIKDAILAAKAAIRKIAKSVKDKIKRDIQDIRTG</sequence>
<organism evidence="2 3">
    <name type="scientific">Aneurinibacillus thermoaerophilus</name>
    <dbReference type="NCBI Taxonomy" id="143495"/>
    <lineage>
        <taxon>Bacteria</taxon>
        <taxon>Bacillati</taxon>
        <taxon>Bacillota</taxon>
        <taxon>Bacilli</taxon>
        <taxon>Bacillales</taxon>
        <taxon>Paenibacillaceae</taxon>
        <taxon>Aneurinibacillus group</taxon>
        <taxon>Aneurinibacillus</taxon>
    </lineage>
</organism>
<evidence type="ECO:0000313" key="1">
    <source>
        <dbReference type="EMBL" id="QYY43959.1"/>
    </source>
</evidence>
<dbReference type="EMBL" id="CP080764">
    <property type="protein sequence ID" value="QYY43959.1"/>
    <property type="molecule type" value="Genomic_DNA"/>
</dbReference>
<reference evidence="2 3" key="1">
    <citation type="submission" date="2016-10" db="EMBL/GenBank/DDBJ databases">
        <authorList>
            <person name="de Groot N.N."/>
        </authorList>
    </citation>
    <scope>NUCLEOTIDE SEQUENCE [LARGE SCALE GENOMIC DNA]</scope>
    <source>
        <strain evidence="2 3">L 420-91</strain>
    </source>
</reference>